<dbReference type="InterPro" id="IPR002641">
    <property type="entry name" value="PNPLA_dom"/>
</dbReference>
<proteinExistence type="predicted"/>
<accession>A0A8H4HGY9</accession>
<feature type="short sequence motif" description="GXGXXG" evidence="4">
    <location>
        <begin position="15"/>
        <end position="20"/>
    </location>
</feature>
<comment type="caution">
    <text evidence="4">Lacks conserved residue(s) required for the propagation of feature annotation.</text>
</comment>
<evidence type="ECO:0000256" key="4">
    <source>
        <dbReference type="PROSITE-ProRule" id="PRU01161"/>
    </source>
</evidence>
<dbReference type="Gene3D" id="3.40.1090.10">
    <property type="entry name" value="Cytosolic phospholipase A2 catalytic domain"/>
    <property type="match status" value="1"/>
</dbReference>
<keyword evidence="7" id="KW-1185">Reference proteome</keyword>
<dbReference type="EMBL" id="JAAAPX010000010">
    <property type="protein sequence ID" value="KAF4243730.1"/>
    <property type="molecule type" value="Genomic_DNA"/>
</dbReference>
<organism evidence="6 7">
    <name type="scientific">Aspergillus fumigatiaffinis</name>
    <dbReference type="NCBI Taxonomy" id="340414"/>
    <lineage>
        <taxon>Eukaryota</taxon>
        <taxon>Fungi</taxon>
        <taxon>Dikarya</taxon>
        <taxon>Ascomycota</taxon>
        <taxon>Pezizomycotina</taxon>
        <taxon>Eurotiomycetes</taxon>
        <taxon>Eurotiomycetidae</taxon>
        <taxon>Eurotiales</taxon>
        <taxon>Aspergillaceae</taxon>
        <taxon>Aspergillus</taxon>
        <taxon>Aspergillus subgen. Fumigati</taxon>
    </lineage>
</organism>
<dbReference type="OrthoDB" id="1658288at2759"/>
<protein>
    <recommendedName>
        <fullName evidence="5">PNPLA domain-containing protein</fullName>
    </recommendedName>
</protein>
<dbReference type="Proteomes" id="UP000653565">
    <property type="component" value="Unassembled WGS sequence"/>
</dbReference>
<dbReference type="SUPFAM" id="SSF52151">
    <property type="entry name" value="FabD/lysophospholipase-like"/>
    <property type="match status" value="1"/>
</dbReference>
<keyword evidence="3" id="KW-0443">Lipid metabolism</keyword>
<evidence type="ECO:0000256" key="1">
    <source>
        <dbReference type="ARBA" id="ARBA00022801"/>
    </source>
</evidence>
<dbReference type="GO" id="GO:0046486">
    <property type="term" value="P:glycerolipid metabolic process"/>
    <property type="evidence" value="ECO:0007669"/>
    <property type="project" value="UniProtKB-ARBA"/>
</dbReference>
<reference evidence="6" key="1">
    <citation type="journal article" date="2020" name="bioRxiv">
        <title>Genomic and phenotypic heterogeneity of clinical isolates of the human pathogens Aspergillus fumigatus, Aspergillus lentulus and Aspergillus fumigatiaffinis.</title>
        <authorList>
            <person name="dos Santos R.A.C."/>
            <person name="Steenwyk J.L."/>
            <person name="Rivero-Menendez O."/>
            <person name="Mead M.E."/>
            <person name="Silva L.P."/>
            <person name="Bastos R.W."/>
            <person name="Alastruey-Izquierdo A."/>
            <person name="Goldman G.H."/>
            <person name="Rokas A."/>
        </authorList>
    </citation>
    <scope>NUCLEOTIDE SEQUENCE</scope>
    <source>
        <strain evidence="6">CNM-CM6805</strain>
    </source>
</reference>
<dbReference type="PANTHER" id="PTHR24185:SF1">
    <property type="entry name" value="CALCIUM-INDEPENDENT PHOSPHOLIPASE A2-GAMMA"/>
    <property type="match status" value="1"/>
</dbReference>
<dbReference type="GO" id="GO:0016020">
    <property type="term" value="C:membrane"/>
    <property type="evidence" value="ECO:0007669"/>
    <property type="project" value="TreeGrafter"/>
</dbReference>
<evidence type="ECO:0000313" key="6">
    <source>
        <dbReference type="EMBL" id="KAF4243730.1"/>
    </source>
</evidence>
<gene>
    <name evidence="6" type="ORF">CNMCM6805_000453</name>
</gene>
<evidence type="ECO:0000259" key="5">
    <source>
        <dbReference type="PROSITE" id="PS51635"/>
    </source>
</evidence>
<dbReference type="GO" id="GO:0019369">
    <property type="term" value="P:arachidonate metabolic process"/>
    <property type="evidence" value="ECO:0007669"/>
    <property type="project" value="TreeGrafter"/>
</dbReference>
<comment type="caution">
    <text evidence="6">The sequence shown here is derived from an EMBL/GenBank/DDBJ whole genome shotgun (WGS) entry which is preliminary data.</text>
</comment>
<dbReference type="InterPro" id="IPR016035">
    <property type="entry name" value="Acyl_Trfase/lysoPLipase"/>
</dbReference>
<evidence type="ECO:0000256" key="3">
    <source>
        <dbReference type="ARBA" id="ARBA00023098"/>
    </source>
</evidence>
<dbReference type="GO" id="GO:0047499">
    <property type="term" value="F:calcium-independent phospholipase A2 activity"/>
    <property type="evidence" value="ECO:0007669"/>
    <property type="project" value="TreeGrafter"/>
</dbReference>
<reference evidence="6" key="2">
    <citation type="submission" date="2020-04" db="EMBL/GenBank/DDBJ databases">
        <authorList>
            <person name="Santos R.A.C."/>
            <person name="Steenwyk J.L."/>
            <person name="Rivero-Menendez O."/>
            <person name="Mead M.E."/>
            <person name="Silva L.P."/>
            <person name="Bastos R.W."/>
            <person name="Alastruey-Izquierdo A."/>
            <person name="Goldman G.H."/>
            <person name="Rokas A."/>
        </authorList>
    </citation>
    <scope>NUCLEOTIDE SEQUENCE</scope>
    <source>
        <strain evidence="6">CNM-CM6805</strain>
    </source>
</reference>
<dbReference type="CDD" id="cd07216">
    <property type="entry name" value="Pat17_PNPLA8_PNPLA9_like3"/>
    <property type="match status" value="1"/>
</dbReference>
<keyword evidence="2" id="KW-0442">Lipid degradation</keyword>
<dbReference type="PROSITE" id="PS51635">
    <property type="entry name" value="PNPLA"/>
    <property type="match status" value="1"/>
</dbReference>
<keyword evidence="1" id="KW-0378">Hydrolase</keyword>
<evidence type="ECO:0000313" key="7">
    <source>
        <dbReference type="Proteomes" id="UP000653565"/>
    </source>
</evidence>
<dbReference type="GO" id="GO:0016042">
    <property type="term" value="P:lipid catabolic process"/>
    <property type="evidence" value="ECO:0007669"/>
    <property type="project" value="UniProtKB-KW"/>
</dbReference>
<feature type="domain" description="PNPLA" evidence="5">
    <location>
        <begin position="11"/>
        <end position="209"/>
    </location>
</feature>
<evidence type="ECO:0000256" key="2">
    <source>
        <dbReference type="ARBA" id="ARBA00022963"/>
    </source>
</evidence>
<name>A0A8H4HGY9_9EURO</name>
<sequence>MQLEEKKLNLLSLDGGGIRGLSSLHMLKYMMTVIDQQCPPKPCEVFDIIGGVGSGGLIAIMLGRLKMDVEQCISAYEHLLQCSFTQRSLHLRRGKPESQRSLHLGHAKFDPRICASELRSILAQSGYEENALFRDVIYLTDWKTQKSFPLTSYESKHCPSELSMTATIVEAGQACLASLAGYEPVTAGSDGRKYCDSSRNIVNPVRQVWAEANGLWPGILASQLGCIVSIGAGSASIKGKGMHEEMGLERMLSQLDVHDPEKEANVFLQTHTELDDAGRLYRFNVPDGLGDIKVDELKQMGLVVEVTKEYLTTELVRKQMRRCVSACVC</sequence>
<dbReference type="PANTHER" id="PTHR24185">
    <property type="entry name" value="CALCIUM-INDEPENDENT PHOSPHOLIPASE A2-GAMMA"/>
    <property type="match status" value="1"/>
</dbReference>
<dbReference type="AlphaFoldDB" id="A0A8H4HGY9"/>
<dbReference type="Pfam" id="PF01734">
    <property type="entry name" value="Patatin"/>
    <property type="match status" value="1"/>
</dbReference>